<keyword evidence="8" id="KW-1185">Reference proteome</keyword>
<evidence type="ECO:0000256" key="3">
    <source>
        <dbReference type="ARBA" id="ARBA00023163"/>
    </source>
</evidence>
<feature type="domain" description="HTH araC/xylS-type" evidence="4">
    <location>
        <begin position="195"/>
        <end position="293"/>
    </location>
</feature>
<keyword evidence="1" id="KW-0805">Transcription regulation</keyword>
<dbReference type="InterPro" id="IPR053142">
    <property type="entry name" value="PchR_regulatory_protein"/>
</dbReference>
<dbReference type="PROSITE" id="PS01124">
    <property type="entry name" value="HTH_ARAC_FAMILY_2"/>
    <property type="match status" value="1"/>
</dbReference>
<evidence type="ECO:0000256" key="1">
    <source>
        <dbReference type="ARBA" id="ARBA00023015"/>
    </source>
</evidence>
<evidence type="ECO:0000313" key="8">
    <source>
        <dbReference type="Proteomes" id="UP001208692"/>
    </source>
</evidence>
<keyword evidence="2" id="KW-0238">DNA-binding</keyword>
<dbReference type="EMBL" id="BQKB01000011">
    <property type="protein sequence ID" value="GJM52300.1"/>
    <property type="molecule type" value="Genomic_DNA"/>
</dbReference>
<comment type="caution">
    <text evidence="5">The sequence shown here is derived from an EMBL/GenBank/DDBJ whole genome shotgun (WGS) entry which is preliminary data.</text>
</comment>
<dbReference type="GO" id="GO:0003700">
    <property type="term" value="F:DNA-binding transcription factor activity"/>
    <property type="evidence" value="ECO:0007669"/>
    <property type="project" value="InterPro"/>
</dbReference>
<evidence type="ECO:0000259" key="4">
    <source>
        <dbReference type="PROSITE" id="PS01124"/>
    </source>
</evidence>
<evidence type="ECO:0000256" key="2">
    <source>
        <dbReference type="ARBA" id="ARBA00023125"/>
    </source>
</evidence>
<dbReference type="Pfam" id="PF12833">
    <property type="entry name" value="HTH_18"/>
    <property type="match status" value="1"/>
</dbReference>
<dbReference type="PRINTS" id="PR00032">
    <property type="entry name" value="HTHARAC"/>
</dbReference>
<dbReference type="Gene3D" id="1.10.10.60">
    <property type="entry name" value="Homeodomain-like"/>
    <property type="match status" value="1"/>
</dbReference>
<dbReference type="GO" id="GO:0043565">
    <property type="term" value="F:sequence-specific DNA binding"/>
    <property type="evidence" value="ECO:0007669"/>
    <property type="project" value="InterPro"/>
</dbReference>
<name>A0AAV5AR76_9FLAO</name>
<organism evidence="5 7">
    <name type="scientific">Capnocytophaga catalasegens</name>
    <dbReference type="NCBI Taxonomy" id="1004260"/>
    <lineage>
        <taxon>Bacteria</taxon>
        <taxon>Pseudomonadati</taxon>
        <taxon>Bacteroidota</taxon>
        <taxon>Flavobacteriia</taxon>
        <taxon>Flavobacteriales</taxon>
        <taxon>Flavobacteriaceae</taxon>
        <taxon>Capnocytophaga</taxon>
    </lineage>
</organism>
<dbReference type="PANTHER" id="PTHR47893">
    <property type="entry name" value="REGULATORY PROTEIN PCHR"/>
    <property type="match status" value="1"/>
</dbReference>
<sequence length="295" mass="34328">MKTKILKNIAESTRTLHQVDNEIFVLFNLNNDTDYKEVTHTIQQNFIQFHFCIKGQGQFLFNQGTYGLMMPALQMLLLYNPQRELPVHLKLNPKSIVISIFISIQKFHSLFSTESDLIDFLQVENKDKKYYSEGNISSQMATILHQMYQSNVHSSVYSLYLKGKIYELLSIYFNKNTDVEQCPFLSDEDNMVKIRKAKEIIIQQMLTPPSLQELANEVGITLKKLKSGFKQVYGESVYNFLFDYKMEMARKLLEGGQYNINELSLKLGYSTPSHFISAFKKKFGTTPKRYLLVKE</sequence>
<dbReference type="InterPro" id="IPR018060">
    <property type="entry name" value="HTH_AraC"/>
</dbReference>
<dbReference type="InterPro" id="IPR018062">
    <property type="entry name" value="HTH_AraC-typ_CS"/>
</dbReference>
<protein>
    <submittedName>
        <fullName evidence="5">AraC family transcriptional regulator</fullName>
    </submittedName>
</protein>
<keyword evidence="3" id="KW-0804">Transcription</keyword>
<dbReference type="RefSeq" id="WP_264844955.1">
    <property type="nucleotide sequence ID" value="NZ_BPMA01000002.1"/>
</dbReference>
<evidence type="ECO:0000313" key="6">
    <source>
        <dbReference type="EMBL" id="GJM52300.1"/>
    </source>
</evidence>
<accession>A0AAV5AR76</accession>
<evidence type="ECO:0000313" key="5">
    <source>
        <dbReference type="EMBL" id="GJM49039.1"/>
    </source>
</evidence>
<dbReference type="Proteomes" id="UP001207736">
    <property type="component" value="Unassembled WGS sequence"/>
</dbReference>
<dbReference type="SMART" id="SM00342">
    <property type="entry name" value="HTH_ARAC"/>
    <property type="match status" value="1"/>
</dbReference>
<proteinExistence type="predicted"/>
<dbReference type="SUPFAM" id="SSF46689">
    <property type="entry name" value="Homeodomain-like"/>
    <property type="match status" value="1"/>
</dbReference>
<dbReference type="EMBL" id="BQKA01000001">
    <property type="protein sequence ID" value="GJM49039.1"/>
    <property type="molecule type" value="Genomic_DNA"/>
</dbReference>
<dbReference type="InterPro" id="IPR020449">
    <property type="entry name" value="Tscrpt_reg_AraC-type_HTH"/>
</dbReference>
<dbReference type="PANTHER" id="PTHR47893:SF1">
    <property type="entry name" value="REGULATORY PROTEIN PCHR"/>
    <property type="match status" value="1"/>
</dbReference>
<evidence type="ECO:0000313" key="7">
    <source>
        <dbReference type="Proteomes" id="UP001207736"/>
    </source>
</evidence>
<dbReference type="Proteomes" id="UP001208692">
    <property type="component" value="Unassembled WGS sequence"/>
</dbReference>
<reference evidence="5 8" key="1">
    <citation type="submission" date="2021-11" db="EMBL/GenBank/DDBJ databases">
        <title>Draft genome sequence of Capnocytophaga sp. strain KC07075 isolated from cat oral cavity.</title>
        <authorList>
            <person name="Suzuki M."/>
            <person name="Imaoka K."/>
            <person name="Kimura M."/>
            <person name="Morikawa S."/>
            <person name="Maeda K."/>
        </authorList>
    </citation>
    <scope>NUCLEOTIDE SEQUENCE</scope>
    <source>
        <strain evidence="5">KC07075</strain>
        <strain evidence="6 8">KC07079</strain>
    </source>
</reference>
<gene>
    <name evidence="5" type="ORF">RCZ15_00150</name>
    <name evidence="6" type="ORF">RCZ16_06180</name>
</gene>
<dbReference type="AlphaFoldDB" id="A0AAV5AR76"/>
<dbReference type="PROSITE" id="PS00041">
    <property type="entry name" value="HTH_ARAC_FAMILY_1"/>
    <property type="match status" value="1"/>
</dbReference>
<dbReference type="InterPro" id="IPR009057">
    <property type="entry name" value="Homeodomain-like_sf"/>
</dbReference>